<evidence type="ECO:0000313" key="9">
    <source>
        <dbReference type="Proteomes" id="UP000192418"/>
    </source>
</evidence>
<feature type="transmembrane region" description="Helical" evidence="6">
    <location>
        <begin position="90"/>
        <end position="112"/>
    </location>
</feature>
<feature type="transmembrane region" description="Helical" evidence="6">
    <location>
        <begin position="148"/>
        <end position="168"/>
    </location>
</feature>
<protein>
    <submittedName>
        <fullName evidence="8">Threonine/homoserine efflux transporter RhtA</fullName>
    </submittedName>
</protein>
<proteinExistence type="inferred from homology"/>
<evidence type="ECO:0000256" key="2">
    <source>
        <dbReference type="ARBA" id="ARBA00007362"/>
    </source>
</evidence>
<evidence type="ECO:0000256" key="1">
    <source>
        <dbReference type="ARBA" id="ARBA00004141"/>
    </source>
</evidence>
<keyword evidence="3 6" id="KW-0812">Transmembrane</keyword>
<evidence type="ECO:0000256" key="5">
    <source>
        <dbReference type="ARBA" id="ARBA00023136"/>
    </source>
</evidence>
<keyword evidence="9" id="KW-1185">Reference proteome</keyword>
<feature type="transmembrane region" description="Helical" evidence="6">
    <location>
        <begin position="244"/>
        <end position="262"/>
    </location>
</feature>
<evidence type="ECO:0000313" key="8">
    <source>
        <dbReference type="EMBL" id="SMC63297.1"/>
    </source>
</evidence>
<dbReference type="PANTHER" id="PTHR32322">
    <property type="entry name" value="INNER MEMBRANE TRANSPORTER"/>
    <property type="match status" value="1"/>
</dbReference>
<dbReference type="GO" id="GO:0016020">
    <property type="term" value="C:membrane"/>
    <property type="evidence" value="ECO:0007669"/>
    <property type="project" value="UniProtKB-SubCell"/>
</dbReference>
<evidence type="ECO:0000259" key="7">
    <source>
        <dbReference type="Pfam" id="PF00892"/>
    </source>
</evidence>
<evidence type="ECO:0000256" key="3">
    <source>
        <dbReference type="ARBA" id="ARBA00022692"/>
    </source>
</evidence>
<feature type="transmembrane region" description="Helical" evidence="6">
    <location>
        <begin position="217"/>
        <end position="237"/>
    </location>
</feature>
<keyword evidence="4 6" id="KW-1133">Transmembrane helix</keyword>
<keyword evidence="5 6" id="KW-0472">Membrane</keyword>
<dbReference type="STRING" id="1121400.SAMN02746065_10647"/>
<sequence length="303" mass="33474">MQNILFYLLTILIWGSTWLAIKFQLGTVDPLVSVVYRFFLAAVILLAWCRITRLNMRFSLKDHKFMALQGALLFGFNYWLFYVAEIHLTSGLAAVIFSTVLVMNMINGFLFLKTPFDTKVIAGGILGLLGIVMVFRPEVAGFHLGDGGITGVILGFAATYMASLGNIISARNQKQGLPVIQTNAYGMAYGAFFMMLLVILTGKSFTFVISFSYTTSLIYLAVFGSIVAFGCYLSLIGRIGADRAAYATLIFPIVALLISTVWENYHWTLESVTGVMLILSGNLFMLKKKPIKALKLNPTKQTS</sequence>
<comment type="subcellular location">
    <subcellularLocation>
        <location evidence="1">Membrane</location>
        <topology evidence="1">Multi-pass membrane protein</topology>
    </subcellularLocation>
</comment>
<feature type="transmembrane region" description="Helical" evidence="6">
    <location>
        <begin position="119"/>
        <end position="136"/>
    </location>
</feature>
<dbReference type="InterPro" id="IPR037185">
    <property type="entry name" value="EmrE-like"/>
</dbReference>
<accession>A0A1W2ARF4</accession>
<gene>
    <name evidence="8" type="ORF">SAMN02746065_10647</name>
</gene>
<dbReference type="PANTHER" id="PTHR32322:SF2">
    <property type="entry name" value="EAMA DOMAIN-CONTAINING PROTEIN"/>
    <property type="match status" value="1"/>
</dbReference>
<evidence type="ECO:0000256" key="6">
    <source>
        <dbReference type="SAM" id="Phobius"/>
    </source>
</evidence>
<dbReference type="InterPro" id="IPR000620">
    <property type="entry name" value="EamA_dom"/>
</dbReference>
<feature type="domain" description="EamA" evidence="7">
    <location>
        <begin position="4"/>
        <end position="135"/>
    </location>
</feature>
<feature type="domain" description="EamA" evidence="7">
    <location>
        <begin position="150"/>
        <end position="285"/>
    </location>
</feature>
<name>A0A1W2ARF4_9BACT</name>
<dbReference type="SUPFAM" id="SSF103481">
    <property type="entry name" value="Multidrug resistance efflux transporter EmrE"/>
    <property type="match status" value="2"/>
</dbReference>
<dbReference type="AlphaFoldDB" id="A0A1W2ARF4"/>
<dbReference type="RefSeq" id="WP_084067914.1">
    <property type="nucleotide sequence ID" value="NZ_FWXY01000006.1"/>
</dbReference>
<feature type="transmembrane region" description="Helical" evidence="6">
    <location>
        <begin position="189"/>
        <end position="211"/>
    </location>
</feature>
<dbReference type="Pfam" id="PF00892">
    <property type="entry name" value="EamA"/>
    <property type="match status" value="2"/>
</dbReference>
<feature type="transmembrane region" description="Helical" evidence="6">
    <location>
        <begin position="268"/>
        <end position="286"/>
    </location>
</feature>
<feature type="transmembrane region" description="Helical" evidence="6">
    <location>
        <begin position="35"/>
        <end position="53"/>
    </location>
</feature>
<organism evidence="8 9">
    <name type="scientific">Desulfocicer vacuolatum DSM 3385</name>
    <dbReference type="NCBI Taxonomy" id="1121400"/>
    <lineage>
        <taxon>Bacteria</taxon>
        <taxon>Pseudomonadati</taxon>
        <taxon>Thermodesulfobacteriota</taxon>
        <taxon>Desulfobacteria</taxon>
        <taxon>Desulfobacterales</taxon>
        <taxon>Desulfobacteraceae</taxon>
        <taxon>Desulfocicer</taxon>
    </lineage>
</organism>
<reference evidence="8 9" key="1">
    <citation type="submission" date="2017-04" db="EMBL/GenBank/DDBJ databases">
        <authorList>
            <person name="Afonso C.L."/>
            <person name="Miller P.J."/>
            <person name="Scott M.A."/>
            <person name="Spackman E."/>
            <person name="Goraichik I."/>
            <person name="Dimitrov K.M."/>
            <person name="Suarez D.L."/>
            <person name="Swayne D.E."/>
        </authorList>
    </citation>
    <scope>NUCLEOTIDE SEQUENCE [LARGE SCALE GENOMIC DNA]</scope>
    <source>
        <strain evidence="8 9">DSM 3385</strain>
    </source>
</reference>
<dbReference type="OrthoDB" id="2352272at2"/>
<comment type="similarity">
    <text evidence="2">Belongs to the EamA transporter family.</text>
</comment>
<dbReference type="InterPro" id="IPR050638">
    <property type="entry name" value="AA-Vitamin_Transporters"/>
</dbReference>
<dbReference type="EMBL" id="FWXY01000006">
    <property type="protein sequence ID" value="SMC63297.1"/>
    <property type="molecule type" value="Genomic_DNA"/>
</dbReference>
<dbReference type="Proteomes" id="UP000192418">
    <property type="component" value="Unassembled WGS sequence"/>
</dbReference>
<feature type="transmembrane region" description="Helical" evidence="6">
    <location>
        <begin position="65"/>
        <end position="84"/>
    </location>
</feature>
<evidence type="ECO:0000256" key="4">
    <source>
        <dbReference type="ARBA" id="ARBA00022989"/>
    </source>
</evidence>